<dbReference type="EMBL" id="BMIF01000005">
    <property type="protein sequence ID" value="GGA67029.1"/>
    <property type="molecule type" value="Genomic_DNA"/>
</dbReference>
<dbReference type="AlphaFoldDB" id="A0A916RSK7"/>
<evidence type="ECO:0000313" key="3">
    <source>
        <dbReference type="Proteomes" id="UP000636264"/>
    </source>
</evidence>
<proteinExistence type="predicted"/>
<feature type="compositionally biased region" description="Low complexity" evidence="1">
    <location>
        <begin position="214"/>
        <end position="224"/>
    </location>
</feature>
<feature type="region of interest" description="Disordered" evidence="1">
    <location>
        <begin position="201"/>
        <end position="266"/>
    </location>
</feature>
<dbReference type="Proteomes" id="UP000636264">
    <property type="component" value="Unassembled WGS sequence"/>
</dbReference>
<protein>
    <recommendedName>
        <fullName evidence="4">Cellulose biosynthesis protein BcsN</fullName>
    </recommendedName>
</protein>
<keyword evidence="3" id="KW-1185">Reference proteome</keyword>
<reference evidence="2" key="2">
    <citation type="submission" date="2020-09" db="EMBL/GenBank/DDBJ databases">
        <authorList>
            <person name="Sun Q."/>
            <person name="Zhou Y."/>
        </authorList>
    </citation>
    <scope>NUCLEOTIDE SEQUENCE</scope>
    <source>
        <strain evidence="2">CGMCC 1.15320</strain>
    </source>
</reference>
<evidence type="ECO:0000256" key="1">
    <source>
        <dbReference type="SAM" id="MobiDB-lite"/>
    </source>
</evidence>
<evidence type="ECO:0000313" key="2">
    <source>
        <dbReference type="EMBL" id="GGA67029.1"/>
    </source>
</evidence>
<dbReference type="InterPro" id="IPR031482">
    <property type="entry name" value="CBP_BcsN"/>
</dbReference>
<comment type="caution">
    <text evidence="2">The sequence shown here is derived from an EMBL/GenBank/DDBJ whole genome shotgun (WGS) entry which is preliminary data.</text>
</comment>
<name>A0A916RSK7_9HYPH</name>
<reference evidence="2" key="1">
    <citation type="journal article" date="2014" name="Int. J. Syst. Evol. Microbiol.">
        <title>Complete genome sequence of Corynebacterium casei LMG S-19264T (=DSM 44701T), isolated from a smear-ripened cheese.</title>
        <authorList>
            <consortium name="US DOE Joint Genome Institute (JGI-PGF)"/>
            <person name="Walter F."/>
            <person name="Albersmeier A."/>
            <person name="Kalinowski J."/>
            <person name="Ruckert C."/>
        </authorList>
    </citation>
    <scope>NUCLEOTIDE SEQUENCE</scope>
    <source>
        <strain evidence="2">CGMCC 1.15320</strain>
    </source>
</reference>
<evidence type="ECO:0008006" key="4">
    <source>
        <dbReference type="Google" id="ProtNLM"/>
    </source>
</evidence>
<accession>A0A916RSK7</accession>
<organism evidence="2 3">
    <name type="scientific">Nitratireductor aestuarii</name>
    <dbReference type="NCBI Taxonomy" id="1735103"/>
    <lineage>
        <taxon>Bacteria</taxon>
        <taxon>Pseudomonadati</taxon>
        <taxon>Pseudomonadota</taxon>
        <taxon>Alphaproteobacteria</taxon>
        <taxon>Hyphomicrobiales</taxon>
        <taxon>Phyllobacteriaceae</taxon>
        <taxon>Nitratireductor</taxon>
    </lineage>
</organism>
<sequence length="266" mass="27929">MALPPPGGPAVISVIERRYSNAVQQDIILSTSAATPGHNTLRIQIFGSVGEDGGDTALVERHLSNSEVAREMRELLPGVPMRRSDLYAQNSYGPFGYAIGRSSANDLCIFAWQRIRATRSDATFINRGAIQVRLRLCEAKASEQDLLAVMYGYTINASIGGISWNPYGVVPPADPRLGNTGQPIHPLTASGPAMITSTVPVEEAPRPAVRPRPRAAAEPAPAAPTVVPQPLPDNAPIVPPPPSAGFPPAPAAGPAPIVPLPPAEAN</sequence>
<dbReference type="Pfam" id="PF17038">
    <property type="entry name" value="CBP_BcsN"/>
    <property type="match status" value="1"/>
</dbReference>
<feature type="compositionally biased region" description="Pro residues" evidence="1">
    <location>
        <begin position="227"/>
        <end position="266"/>
    </location>
</feature>
<gene>
    <name evidence="2" type="ORF">GCM10011385_21180</name>
</gene>